<evidence type="ECO:0000256" key="2">
    <source>
        <dbReference type="ARBA" id="ARBA00001946"/>
    </source>
</evidence>
<evidence type="ECO:0000256" key="9">
    <source>
        <dbReference type="ARBA" id="ARBA00022840"/>
    </source>
</evidence>
<dbReference type="HAMAP" id="MF_00047">
    <property type="entry name" value="Dala_Dala_lig"/>
    <property type="match status" value="1"/>
</dbReference>
<dbReference type="PROSITE" id="PS00844">
    <property type="entry name" value="DALA_DALA_LIGASE_2"/>
    <property type="match status" value="1"/>
</dbReference>
<evidence type="ECO:0000256" key="7">
    <source>
        <dbReference type="ARBA" id="ARBA00022723"/>
    </source>
</evidence>
<keyword evidence="10" id="KW-0460">Magnesium</keyword>
<dbReference type="SUPFAM" id="SSF56059">
    <property type="entry name" value="Glutathione synthetase ATP-binding domain-like"/>
    <property type="match status" value="1"/>
</dbReference>
<dbReference type="EC" id="6.3.2.4" evidence="16"/>
<comment type="cofactor">
    <cofactor evidence="2">
        <name>Mg(2+)</name>
        <dbReference type="ChEBI" id="CHEBI:18420"/>
    </cofactor>
</comment>
<accession>A0ABM5UUY0</accession>
<comment type="catalytic activity">
    <reaction evidence="15 16">
        <text>2 D-alanine + ATP = D-alanyl-D-alanine + ADP + phosphate + H(+)</text>
        <dbReference type="Rhea" id="RHEA:11224"/>
        <dbReference type="ChEBI" id="CHEBI:15378"/>
        <dbReference type="ChEBI" id="CHEBI:30616"/>
        <dbReference type="ChEBI" id="CHEBI:43474"/>
        <dbReference type="ChEBI" id="CHEBI:57416"/>
        <dbReference type="ChEBI" id="CHEBI:57822"/>
        <dbReference type="ChEBI" id="CHEBI:456216"/>
        <dbReference type="EC" id="6.3.2.4"/>
    </reaction>
</comment>
<dbReference type="PROSITE" id="PS50975">
    <property type="entry name" value="ATP_GRASP"/>
    <property type="match status" value="1"/>
</dbReference>
<evidence type="ECO:0000256" key="15">
    <source>
        <dbReference type="ARBA" id="ARBA00047614"/>
    </source>
</evidence>
<keyword evidence="20" id="KW-1185">Reference proteome</keyword>
<dbReference type="InterPro" id="IPR011095">
    <property type="entry name" value="Dala_Dala_lig_C"/>
</dbReference>
<keyword evidence="6 16" id="KW-0436">Ligase</keyword>
<evidence type="ECO:0000256" key="8">
    <source>
        <dbReference type="ARBA" id="ARBA00022741"/>
    </source>
</evidence>
<dbReference type="Proteomes" id="UP000063965">
    <property type="component" value="Chromosome"/>
</dbReference>
<dbReference type="RefSeq" id="WP_048875409.1">
    <property type="nucleotide sequence ID" value="NZ_CP011126.1"/>
</dbReference>
<comment type="pathway">
    <text evidence="4 16">Cell wall biogenesis; peptidoglycan biosynthesis.</text>
</comment>
<sequence length="370" mass="41791">MEKKLTVSVLCGGRSPEHEISIQSARNIVVALSPDRYKVSVVYIDQSGKWYLIDDKENFLTQGPQNLVSAEKAVPITIALGEQIRPWRVLNGEKHFYGLDCVFPMIHGTQGEDGVLQGLLELLNLPYVGANVQSSAICIEKDITKSLLRAAKVPVVDWHTLWPFDRLEGVYERLIDQWETTELFMKAVSLGSSVAIFPVKSAIEFQKRAENIFCYDDRLIVEPRIYGREIECAVLGNGHPKASLPAEIISNHDFYSYEAKYLDPNGATTTTSVNLPEEIIGKIQQIAIDAFKIVRCSGMARVDFFVTPQNQIMVNEINTIPGFTNISMYPKMWEATGLSYSALLDRLIELALERHQNQQKLIRRYPINKQ</sequence>
<dbReference type="Gene3D" id="3.40.50.20">
    <property type="match status" value="1"/>
</dbReference>
<dbReference type="InterPro" id="IPR000291">
    <property type="entry name" value="D-Ala_lig_Van_CS"/>
</dbReference>
<protein>
    <recommendedName>
        <fullName evidence="16">D-alanine--D-alanine ligase</fullName>
        <ecNumber evidence="16">6.3.2.4</ecNumber>
    </recommendedName>
    <alternativeName>
        <fullName evidence="16">D-Ala-D-Ala ligase</fullName>
    </alternativeName>
    <alternativeName>
        <fullName evidence="16">D-alanylalanine synthetase</fullName>
    </alternativeName>
</protein>
<evidence type="ECO:0000256" key="11">
    <source>
        <dbReference type="ARBA" id="ARBA00022960"/>
    </source>
</evidence>
<dbReference type="InterPro" id="IPR016185">
    <property type="entry name" value="PreATP-grasp_dom_sf"/>
</dbReference>
<evidence type="ECO:0000256" key="6">
    <source>
        <dbReference type="ARBA" id="ARBA00022598"/>
    </source>
</evidence>
<comment type="function">
    <text evidence="3 16">Cell wall formation.</text>
</comment>
<evidence type="ECO:0000256" key="12">
    <source>
        <dbReference type="ARBA" id="ARBA00022984"/>
    </source>
</evidence>
<dbReference type="GO" id="GO:0016874">
    <property type="term" value="F:ligase activity"/>
    <property type="evidence" value="ECO:0007669"/>
    <property type="project" value="UniProtKB-KW"/>
</dbReference>
<comment type="cofactor">
    <cofactor evidence="1">
        <name>Mn(2+)</name>
        <dbReference type="ChEBI" id="CHEBI:29035"/>
    </cofactor>
</comment>
<evidence type="ECO:0000313" key="20">
    <source>
        <dbReference type="Proteomes" id="UP000063965"/>
    </source>
</evidence>
<dbReference type="InterPro" id="IPR013815">
    <property type="entry name" value="ATP_grasp_subdomain_1"/>
</dbReference>
<evidence type="ECO:0000256" key="10">
    <source>
        <dbReference type="ARBA" id="ARBA00022842"/>
    </source>
</evidence>
<dbReference type="SUPFAM" id="SSF52440">
    <property type="entry name" value="PreATP-grasp domain"/>
    <property type="match status" value="1"/>
</dbReference>
<dbReference type="PIRSF" id="PIRSF039102">
    <property type="entry name" value="Ddl/VanB"/>
    <property type="match status" value="1"/>
</dbReference>
<dbReference type="PANTHER" id="PTHR23132:SF25">
    <property type="entry name" value="D-ALANINE--D-ALANINE LIGASE A"/>
    <property type="match status" value="1"/>
</dbReference>
<keyword evidence="14 16" id="KW-0961">Cell wall biogenesis/degradation</keyword>
<dbReference type="InterPro" id="IPR005905">
    <property type="entry name" value="D_ala_D_ala"/>
</dbReference>
<dbReference type="InterPro" id="IPR011761">
    <property type="entry name" value="ATP-grasp"/>
</dbReference>
<keyword evidence="16" id="KW-0963">Cytoplasm</keyword>
<dbReference type="Pfam" id="PF07478">
    <property type="entry name" value="Dala_Dala_lig_C"/>
    <property type="match status" value="1"/>
</dbReference>
<comment type="similarity">
    <text evidence="5 16">Belongs to the D-alanine--D-alanine ligase family.</text>
</comment>
<keyword evidence="11 16" id="KW-0133">Cell shape</keyword>
<dbReference type="NCBIfam" id="TIGR01205">
    <property type="entry name" value="D_ala_D_alaTIGR"/>
    <property type="match status" value="1"/>
</dbReference>
<evidence type="ECO:0000256" key="1">
    <source>
        <dbReference type="ARBA" id="ARBA00001936"/>
    </source>
</evidence>
<evidence type="ECO:0000256" key="14">
    <source>
        <dbReference type="ARBA" id="ARBA00023316"/>
    </source>
</evidence>
<feature type="domain" description="ATP-grasp" evidence="18">
    <location>
        <begin position="145"/>
        <end position="349"/>
    </location>
</feature>
<comment type="subcellular location">
    <subcellularLocation>
        <location evidence="16">Cytoplasm</location>
    </subcellularLocation>
</comment>
<dbReference type="NCBIfam" id="NF002528">
    <property type="entry name" value="PRK01966.1-4"/>
    <property type="match status" value="1"/>
</dbReference>
<dbReference type="InterPro" id="IPR011127">
    <property type="entry name" value="Dala_Dala_lig_N"/>
</dbReference>
<keyword evidence="12 16" id="KW-0573">Peptidoglycan synthesis</keyword>
<evidence type="ECO:0000256" key="4">
    <source>
        <dbReference type="ARBA" id="ARBA00004752"/>
    </source>
</evidence>
<evidence type="ECO:0000256" key="16">
    <source>
        <dbReference type="HAMAP-Rule" id="MF_00047"/>
    </source>
</evidence>
<keyword evidence="13" id="KW-0464">Manganese</keyword>
<dbReference type="Gene3D" id="3.30.470.20">
    <property type="entry name" value="ATP-grasp fold, B domain"/>
    <property type="match status" value="1"/>
</dbReference>
<evidence type="ECO:0000256" key="5">
    <source>
        <dbReference type="ARBA" id="ARBA00010871"/>
    </source>
</evidence>
<dbReference type="Gene3D" id="3.30.1490.20">
    <property type="entry name" value="ATP-grasp fold, A domain"/>
    <property type="match status" value="1"/>
</dbReference>
<organism evidence="19 20">
    <name type="scientific">Candidatus Coxiella mudrowiae</name>
    <dbReference type="NCBI Taxonomy" id="2054173"/>
    <lineage>
        <taxon>Bacteria</taxon>
        <taxon>Pseudomonadati</taxon>
        <taxon>Pseudomonadota</taxon>
        <taxon>Gammaproteobacteria</taxon>
        <taxon>Legionellales</taxon>
        <taxon>Coxiellaceae</taxon>
        <taxon>Coxiella</taxon>
    </lineage>
</organism>
<name>A0ABM5UUY0_9COXI</name>
<dbReference type="Pfam" id="PF01820">
    <property type="entry name" value="Dala_Dala_lig_N"/>
    <property type="match status" value="1"/>
</dbReference>
<keyword evidence="9 17" id="KW-0067">ATP-binding</keyword>
<evidence type="ECO:0000256" key="3">
    <source>
        <dbReference type="ARBA" id="ARBA00003921"/>
    </source>
</evidence>
<evidence type="ECO:0000313" key="19">
    <source>
        <dbReference type="EMBL" id="AKQ33769.1"/>
    </source>
</evidence>
<dbReference type="PROSITE" id="PS00843">
    <property type="entry name" value="DALA_DALA_LIGASE_1"/>
    <property type="match status" value="1"/>
</dbReference>
<keyword evidence="7" id="KW-0479">Metal-binding</keyword>
<proteinExistence type="inferred from homology"/>
<evidence type="ECO:0000256" key="17">
    <source>
        <dbReference type="PROSITE-ProRule" id="PRU00409"/>
    </source>
</evidence>
<dbReference type="EMBL" id="CP011126">
    <property type="protein sequence ID" value="AKQ33769.1"/>
    <property type="molecule type" value="Genomic_DNA"/>
</dbReference>
<reference evidence="19 20" key="1">
    <citation type="journal article" date="2015" name="Genome Biol. Evol.">
        <title>Distinctive Genome Reduction Rates Revealed by Genomic Analyses of Two Coxiella-Like Endosymbionts in Ticks.</title>
        <authorList>
            <person name="Gottlieb Y."/>
            <person name="Lalzar I."/>
            <person name="Klasson L."/>
        </authorList>
    </citation>
    <scope>NUCLEOTIDE SEQUENCE [LARGE SCALE GENOMIC DNA]</scope>
    <source>
        <strain evidence="19 20">CRt</strain>
    </source>
</reference>
<evidence type="ECO:0000259" key="18">
    <source>
        <dbReference type="PROSITE" id="PS50975"/>
    </source>
</evidence>
<dbReference type="PANTHER" id="PTHR23132">
    <property type="entry name" value="D-ALANINE--D-ALANINE LIGASE"/>
    <property type="match status" value="1"/>
</dbReference>
<evidence type="ECO:0000256" key="13">
    <source>
        <dbReference type="ARBA" id="ARBA00023211"/>
    </source>
</evidence>
<keyword evidence="8 17" id="KW-0547">Nucleotide-binding</keyword>
<gene>
    <name evidence="16 19" type="primary">ddl</name>
    <name evidence="19" type="ORF">CleRT_11130</name>
</gene>